<dbReference type="Proteomes" id="UP000677228">
    <property type="component" value="Unassembled WGS sequence"/>
</dbReference>
<dbReference type="Proteomes" id="UP000682733">
    <property type="component" value="Unassembled WGS sequence"/>
</dbReference>
<name>A0A8S2DMX1_9BILA</name>
<dbReference type="EMBL" id="CAJNOK010005281">
    <property type="protein sequence ID" value="CAF0967144.1"/>
    <property type="molecule type" value="Genomic_DNA"/>
</dbReference>
<reference evidence="1" key="1">
    <citation type="submission" date="2021-02" db="EMBL/GenBank/DDBJ databases">
        <authorList>
            <person name="Nowell W R."/>
        </authorList>
    </citation>
    <scope>NUCLEOTIDE SEQUENCE</scope>
</reference>
<dbReference type="AlphaFoldDB" id="A0A8S2DMX1"/>
<evidence type="ECO:0000313" key="3">
    <source>
        <dbReference type="Proteomes" id="UP000677228"/>
    </source>
</evidence>
<accession>A0A8S2DMX1</accession>
<evidence type="ECO:0000313" key="2">
    <source>
        <dbReference type="EMBL" id="CAF3738872.1"/>
    </source>
</evidence>
<organism evidence="1 3">
    <name type="scientific">Didymodactylos carnosus</name>
    <dbReference type="NCBI Taxonomy" id="1234261"/>
    <lineage>
        <taxon>Eukaryota</taxon>
        <taxon>Metazoa</taxon>
        <taxon>Spiralia</taxon>
        <taxon>Gnathifera</taxon>
        <taxon>Rotifera</taxon>
        <taxon>Eurotatoria</taxon>
        <taxon>Bdelloidea</taxon>
        <taxon>Philodinida</taxon>
        <taxon>Philodinidae</taxon>
        <taxon>Didymodactylos</taxon>
    </lineage>
</organism>
<comment type="caution">
    <text evidence="1">The sequence shown here is derived from an EMBL/GenBank/DDBJ whole genome shotgun (WGS) entry which is preliminary data.</text>
</comment>
<sequence>MPVSKDDRLYSFFTKNVFVPSGARWCRQHMRNRLTRGAIDRLRLHSIQKISLSCGDILGLFAKVTIMVDNEKRFNFDDTGEPNE</sequence>
<gene>
    <name evidence="1" type="ORF">OVA965_LOCUS12909</name>
    <name evidence="2" type="ORF">TMI583_LOCUS12912</name>
</gene>
<evidence type="ECO:0000313" key="1">
    <source>
        <dbReference type="EMBL" id="CAF0967144.1"/>
    </source>
</evidence>
<dbReference type="EMBL" id="CAJOBA010005286">
    <property type="protein sequence ID" value="CAF3738872.1"/>
    <property type="molecule type" value="Genomic_DNA"/>
</dbReference>
<protein>
    <submittedName>
        <fullName evidence="1">Uncharacterized protein</fullName>
    </submittedName>
</protein>
<proteinExistence type="predicted"/>